<sequence>MDAQGFLAALAPAVTDAKARESFLADPKAVLAAAGLDLPEWFTVTAREGDAVELSITLPPLLDPDAELSEEQLDVVAGGNVGDLVLNSVR</sequence>
<dbReference type="Gene3D" id="3.90.330.10">
    <property type="entry name" value="Nitrile hydratase alpha /Thiocyanate hydrolase gamma"/>
    <property type="match status" value="1"/>
</dbReference>
<accession>A0A6J7AII0</accession>
<organism evidence="1">
    <name type="scientific">freshwater metagenome</name>
    <dbReference type="NCBI Taxonomy" id="449393"/>
    <lineage>
        <taxon>unclassified sequences</taxon>
        <taxon>metagenomes</taxon>
        <taxon>ecological metagenomes</taxon>
    </lineage>
</organism>
<gene>
    <name evidence="1" type="ORF">UFOPK3204_01117</name>
</gene>
<protein>
    <submittedName>
        <fullName evidence="1">Unannotated protein</fullName>
    </submittedName>
</protein>
<reference evidence="1" key="1">
    <citation type="submission" date="2020-05" db="EMBL/GenBank/DDBJ databases">
        <authorList>
            <person name="Chiriac C."/>
            <person name="Salcher M."/>
            <person name="Ghai R."/>
            <person name="Kavagutti S V."/>
        </authorList>
    </citation>
    <scope>NUCLEOTIDE SEQUENCE</scope>
</reference>
<evidence type="ECO:0000313" key="1">
    <source>
        <dbReference type="EMBL" id="CAB4832585.1"/>
    </source>
</evidence>
<dbReference type="InterPro" id="IPR036648">
    <property type="entry name" value="CN_Hdrase_a/SCN_Hdrase_g_sf"/>
</dbReference>
<dbReference type="GO" id="GO:0003824">
    <property type="term" value="F:catalytic activity"/>
    <property type="evidence" value="ECO:0007669"/>
    <property type="project" value="InterPro"/>
</dbReference>
<dbReference type="EMBL" id="CAFABK010000050">
    <property type="protein sequence ID" value="CAB4832585.1"/>
    <property type="molecule type" value="Genomic_DNA"/>
</dbReference>
<dbReference type="SUPFAM" id="SSF56209">
    <property type="entry name" value="Nitrile hydratase alpha chain"/>
    <property type="match status" value="1"/>
</dbReference>
<dbReference type="AlphaFoldDB" id="A0A6J7AII0"/>
<name>A0A6J7AII0_9ZZZZ</name>
<dbReference type="GO" id="GO:0046914">
    <property type="term" value="F:transition metal ion binding"/>
    <property type="evidence" value="ECO:0007669"/>
    <property type="project" value="InterPro"/>
</dbReference>
<proteinExistence type="predicted"/>